<evidence type="ECO:0000256" key="11">
    <source>
        <dbReference type="ARBA" id="ARBA00048305"/>
    </source>
</evidence>
<name>A0A179IRX2_HYDSH</name>
<protein>
    <recommendedName>
        <fullName evidence="5">L-aspartate oxidase</fullName>
        <ecNumber evidence="4">1.4.3.16</ecNumber>
    </recommendedName>
    <alternativeName>
        <fullName evidence="10">Quinolinate synthase B</fullName>
    </alternativeName>
</protein>
<comment type="caution">
    <text evidence="13">The sequence shown here is derived from an EMBL/GenBank/DDBJ whole genome shotgun (WGS) entry which is preliminary data.</text>
</comment>
<dbReference type="UniPathway" id="UPA00253">
    <property type="reaction ID" value="UER00326"/>
</dbReference>
<keyword evidence="9" id="KW-0560">Oxidoreductase</keyword>
<keyword evidence="6" id="KW-0285">Flavoprotein</keyword>
<dbReference type="EMBL" id="JXBB01000001">
    <property type="protein sequence ID" value="OAR05446.1"/>
    <property type="molecule type" value="Genomic_DNA"/>
</dbReference>
<dbReference type="PANTHER" id="PTHR42716">
    <property type="entry name" value="L-ASPARTATE OXIDASE"/>
    <property type="match status" value="1"/>
</dbReference>
<keyword evidence="14" id="KW-1185">Reference proteome</keyword>
<keyword evidence="7" id="KW-0662">Pyridine nucleotide biosynthesis</keyword>
<evidence type="ECO:0000313" key="14">
    <source>
        <dbReference type="Proteomes" id="UP000243024"/>
    </source>
</evidence>
<evidence type="ECO:0000256" key="9">
    <source>
        <dbReference type="ARBA" id="ARBA00023002"/>
    </source>
</evidence>
<gene>
    <name evidence="13" type="ORF">SA87_11170</name>
</gene>
<dbReference type="FunFam" id="3.90.700.10:FF:000002">
    <property type="entry name" value="L-aspartate oxidase"/>
    <property type="match status" value="1"/>
</dbReference>
<evidence type="ECO:0000256" key="7">
    <source>
        <dbReference type="ARBA" id="ARBA00022642"/>
    </source>
</evidence>
<comment type="cofactor">
    <cofactor evidence="1">
        <name>FAD</name>
        <dbReference type="ChEBI" id="CHEBI:57692"/>
    </cofactor>
</comment>
<evidence type="ECO:0000256" key="4">
    <source>
        <dbReference type="ARBA" id="ARBA00012173"/>
    </source>
</evidence>
<reference evidence="13 14" key="1">
    <citation type="submission" date="2015-09" db="EMBL/GenBank/DDBJ databases">
        <title>Draft genome sequence of Hydrogenibacillus schlegelii DSM 2000.</title>
        <authorList>
            <person name="Hemp J."/>
        </authorList>
    </citation>
    <scope>NUCLEOTIDE SEQUENCE [LARGE SCALE GENOMIC DNA]</scope>
    <source>
        <strain evidence="13 14">MA 48</strain>
    </source>
</reference>
<dbReference type="GO" id="GO:0033765">
    <property type="term" value="F:steroid dehydrogenase activity, acting on the CH-CH group of donors"/>
    <property type="evidence" value="ECO:0007669"/>
    <property type="project" value="UniProtKB-ARBA"/>
</dbReference>
<dbReference type="InterPro" id="IPR005288">
    <property type="entry name" value="NadB"/>
</dbReference>
<evidence type="ECO:0000256" key="8">
    <source>
        <dbReference type="ARBA" id="ARBA00022827"/>
    </source>
</evidence>
<dbReference type="InterPro" id="IPR036188">
    <property type="entry name" value="FAD/NAD-bd_sf"/>
</dbReference>
<dbReference type="Pfam" id="PF00890">
    <property type="entry name" value="FAD_binding_2"/>
    <property type="match status" value="1"/>
</dbReference>
<feature type="domain" description="FAD-dependent oxidoreductase 2 FAD-binding" evidence="12">
    <location>
        <begin position="29"/>
        <end position="412"/>
    </location>
</feature>
<dbReference type="Gene3D" id="3.90.700.10">
    <property type="entry name" value="Succinate dehydrogenase/fumarate reductase flavoprotein, catalytic domain"/>
    <property type="match status" value="1"/>
</dbReference>
<evidence type="ECO:0000313" key="13">
    <source>
        <dbReference type="EMBL" id="OAR05446.1"/>
    </source>
</evidence>
<accession>A0A179IRX2</accession>
<evidence type="ECO:0000259" key="12">
    <source>
        <dbReference type="Pfam" id="PF00890"/>
    </source>
</evidence>
<sequence length="525" mass="54649">MRPIDANHDAAFFFAPDDFLAQGDRLDADLLILGSGLAGLMAALRAAERAKAARIILLTRGALGASASRFAQGGLAAAVGEDDTPARHAEDTVRAGRGANDRRIVERVTQEAPEIVRRLAAYGVPFARTTAGAFHLSLEGGHTRRRIVHAGGAATGRAIVDTLAVRVRSSATVSVFERTAAFALLDDGSSVLGAVALRADGSAGSGEGTGARTVRPLVVRARATLLATGGVTALFGRTTHPPEAFGEGIALAAGVGATVRDLGRIQFHPTALDVPERPLPLLTEALRGEGARLLNAFGERFMPRYDPAAELAPRDVVARAVFWERRRTGGVWLDLRPVRRLADRFPTIDIALRSRGFDPDRTPVPVVPAAHFTMGGIVTDASGRTTVPRLYAAGEVAWTGLHGHNRLASNGLLEAAAFGGWAAEAALDEPPLSLAERRAAEAAAAKALGRLDAGRVRLTPAPETLAALGAILDAGAGLARTPEAVERALQALSTLAEALPPEAVFDALAASAARLVLEDVRSGSG</sequence>
<dbReference type="InterPro" id="IPR003953">
    <property type="entry name" value="FAD-dep_OxRdtase_2_FAD-bd"/>
</dbReference>
<dbReference type="OrthoDB" id="9806724at2"/>
<evidence type="ECO:0000256" key="3">
    <source>
        <dbReference type="ARBA" id="ARBA00008562"/>
    </source>
</evidence>
<evidence type="ECO:0000256" key="5">
    <source>
        <dbReference type="ARBA" id="ARBA00021901"/>
    </source>
</evidence>
<dbReference type="SUPFAM" id="SSF56425">
    <property type="entry name" value="Succinate dehydrogenase/fumarate reductase flavoprotein, catalytic domain"/>
    <property type="match status" value="1"/>
</dbReference>
<dbReference type="SUPFAM" id="SSF51905">
    <property type="entry name" value="FAD/NAD(P)-binding domain"/>
    <property type="match status" value="1"/>
</dbReference>
<evidence type="ECO:0000256" key="10">
    <source>
        <dbReference type="ARBA" id="ARBA00030386"/>
    </source>
</evidence>
<comment type="pathway">
    <text evidence="2">Cofactor biosynthesis; NAD(+) biosynthesis; iminoaspartate from L-aspartate (oxidase route): step 1/1.</text>
</comment>
<evidence type="ECO:0000256" key="6">
    <source>
        <dbReference type="ARBA" id="ARBA00022630"/>
    </source>
</evidence>
<comment type="catalytic activity">
    <reaction evidence="11">
        <text>L-aspartate + O2 = iminosuccinate + H2O2</text>
        <dbReference type="Rhea" id="RHEA:25876"/>
        <dbReference type="ChEBI" id="CHEBI:15379"/>
        <dbReference type="ChEBI" id="CHEBI:16240"/>
        <dbReference type="ChEBI" id="CHEBI:29991"/>
        <dbReference type="ChEBI" id="CHEBI:77875"/>
        <dbReference type="EC" id="1.4.3.16"/>
    </reaction>
    <physiologicalReaction direction="left-to-right" evidence="11">
        <dbReference type="Rhea" id="RHEA:25877"/>
    </physiologicalReaction>
</comment>
<evidence type="ECO:0000256" key="1">
    <source>
        <dbReference type="ARBA" id="ARBA00001974"/>
    </source>
</evidence>
<dbReference type="RefSeq" id="WP_066197500.1">
    <property type="nucleotide sequence ID" value="NZ_CBCSAS010000053.1"/>
</dbReference>
<dbReference type="STRING" id="1484.SA87_11170"/>
<evidence type="ECO:0000256" key="2">
    <source>
        <dbReference type="ARBA" id="ARBA00004950"/>
    </source>
</evidence>
<dbReference type="InterPro" id="IPR027477">
    <property type="entry name" value="Succ_DH/fumarate_Rdtase_cat_sf"/>
</dbReference>
<dbReference type="PANTHER" id="PTHR42716:SF2">
    <property type="entry name" value="L-ASPARTATE OXIDASE, CHLOROPLASTIC"/>
    <property type="match status" value="1"/>
</dbReference>
<proteinExistence type="inferred from homology"/>
<keyword evidence="8" id="KW-0274">FAD</keyword>
<dbReference type="EC" id="1.4.3.16" evidence="4"/>
<dbReference type="PRINTS" id="PR00411">
    <property type="entry name" value="PNDRDTASEI"/>
</dbReference>
<organism evidence="13 14">
    <name type="scientific">Hydrogenibacillus schlegelii</name>
    <name type="common">Bacillus schlegelii</name>
    <dbReference type="NCBI Taxonomy" id="1484"/>
    <lineage>
        <taxon>Bacteria</taxon>
        <taxon>Bacillati</taxon>
        <taxon>Bacillota</taxon>
        <taxon>Bacilli</taxon>
        <taxon>Bacillales</taxon>
        <taxon>Bacillales Family X. Incertae Sedis</taxon>
        <taxon>Hydrogenibacillus</taxon>
    </lineage>
</organism>
<dbReference type="PRINTS" id="PR00368">
    <property type="entry name" value="FADPNR"/>
</dbReference>
<dbReference type="AlphaFoldDB" id="A0A179IRX2"/>
<dbReference type="Gene3D" id="3.50.50.60">
    <property type="entry name" value="FAD/NAD(P)-binding domain"/>
    <property type="match status" value="1"/>
</dbReference>
<dbReference type="GO" id="GO:0008734">
    <property type="term" value="F:L-aspartate oxidase activity"/>
    <property type="evidence" value="ECO:0007669"/>
    <property type="project" value="UniProtKB-EC"/>
</dbReference>
<comment type="similarity">
    <text evidence="3">Belongs to the FAD-dependent oxidoreductase 2 family. NadB subfamily.</text>
</comment>
<dbReference type="GO" id="GO:0034628">
    <property type="term" value="P:'de novo' NAD+ biosynthetic process from L-aspartate"/>
    <property type="evidence" value="ECO:0007669"/>
    <property type="project" value="TreeGrafter"/>
</dbReference>
<dbReference type="Proteomes" id="UP000243024">
    <property type="component" value="Unassembled WGS sequence"/>
</dbReference>